<feature type="region of interest" description="Disordered" evidence="2">
    <location>
        <begin position="1"/>
        <end position="40"/>
    </location>
</feature>
<sequence>MSNPYRGALPSDRIQVKHQKKSNKGKQAATPPPPPPKSPAVLGIEAQIAAFDSHAPTQKDSKGGCFCQARLHPPARPGARLCLSCGLVLCELNPPYASCPSCATPLLTPHARKDMLDALHNELTNTIAEEERKREEDRQRIAQVEGAFPTLPGASSKPSALQPPQVQHKVISLNSKTHKVTIKTRSNAPTPSPASTPAADPVEDEPLRIPPPSNPSANGARVPPERPFFNLLGDSVTYVPSEEDIRAQKKAHRAAQKKNARAGSSTQAAG</sequence>
<dbReference type="STRING" id="1314674.A0A0D7BPK4"/>
<protein>
    <recommendedName>
        <fullName evidence="3">TRIP4/RQT4 C2HC5-type zinc finger domain-containing protein</fullName>
    </recommendedName>
</protein>
<feature type="domain" description="TRIP4/RQT4 C2HC5-type zinc finger" evidence="3">
    <location>
        <begin position="64"/>
        <end position="115"/>
    </location>
</feature>
<dbReference type="AlphaFoldDB" id="A0A0D7BPK4"/>
<feature type="region of interest" description="Disordered" evidence="2">
    <location>
        <begin position="243"/>
        <end position="270"/>
    </location>
</feature>
<evidence type="ECO:0000313" key="5">
    <source>
        <dbReference type="Proteomes" id="UP000054007"/>
    </source>
</evidence>
<evidence type="ECO:0000259" key="3">
    <source>
        <dbReference type="Pfam" id="PF06221"/>
    </source>
</evidence>
<feature type="coiled-coil region" evidence="1">
    <location>
        <begin position="113"/>
        <end position="147"/>
    </location>
</feature>
<gene>
    <name evidence="4" type="ORF">CYLTODRAFT_418302</name>
</gene>
<dbReference type="Pfam" id="PF06221">
    <property type="entry name" value="zf-C2HC5"/>
    <property type="match status" value="1"/>
</dbReference>
<proteinExistence type="predicted"/>
<feature type="region of interest" description="Disordered" evidence="2">
    <location>
        <begin position="172"/>
        <end position="231"/>
    </location>
</feature>
<dbReference type="GO" id="GO:0008270">
    <property type="term" value="F:zinc ion binding"/>
    <property type="evidence" value="ECO:0007669"/>
    <property type="project" value="InterPro"/>
</dbReference>
<dbReference type="EMBL" id="KN880447">
    <property type="protein sequence ID" value="KIY72119.1"/>
    <property type="molecule type" value="Genomic_DNA"/>
</dbReference>
<evidence type="ECO:0000256" key="2">
    <source>
        <dbReference type="SAM" id="MobiDB-lite"/>
    </source>
</evidence>
<reference evidence="4 5" key="1">
    <citation type="journal article" date="2015" name="Fungal Genet. Biol.">
        <title>Evolution of novel wood decay mechanisms in Agaricales revealed by the genome sequences of Fistulina hepatica and Cylindrobasidium torrendii.</title>
        <authorList>
            <person name="Floudas D."/>
            <person name="Held B.W."/>
            <person name="Riley R."/>
            <person name="Nagy L.G."/>
            <person name="Koehler G."/>
            <person name="Ransdell A.S."/>
            <person name="Younus H."/>
            <person name="Chow J."/>
            <person name="Chiniquy J."/>
            <person name="Lipzen A."/>
            <person name="Tritt A."/>
            <person name="Sun H."/>
            <person name="Haridas S."/>
            <person name="LaButti K."/>
            <person name="Ohm R.A."/>
            <person name="Kues U."/>
            <person name="Blanchette R.A."/>
            <person name="Grigoriev I.V."/>
            <person name="Minto R.E."/>
            <person name="Hibbett D.S."/>
        </authorList>
    </citation>
    <scope>NUCLEOTIDE SEQUENCE [LARGE SCALE GENOMIC DNA]</scope>
    <source>
        <strain evidence="4 5">FP15055 ss-10</strain>
    </source>
</reference>
<dbReference type="InterPro" id="IPR009349">
    <property type="entry name" value="TRIP4/RQT4_C2HC5_Znf"/>
</dbReference>
<feature type="compositionally biased region" description="Basic residues" evidence="2">
    <location>
        <begin position="248"/>
        <end position="260"/>
    </location>
</feature>
<evidence type="ECO:0000313" key="4">
    <source>
        <dbReference type="EMBL" id="KIY72119.1"/>
    </source>
</evidence>
<dbReference type="Proteomes" id="UP000054007">
    <property type="component" value="Unassembled WGS sequence"/>
</dbReference>
<dbReference type="GO" id="GO:0005634">
    <property type="term" value="C:nucleus"/>
    <property type="evidence" value="ECO:0007669"/>
    <property type="project" value="InterPro"/>
</dbReference>
<dbReference type="GO" id="GO:0180022">
    <property type="term" value="C:RQC-trigger complex"/>
    <property type="evidence" value="ECO:0007669"/>
    <property type="project" value="InterPro"/>
</dbReference>
<accession>A0A0D7BPK4</accession>
<dbReference type="OrthoDB" id="338816at2759"/>
<keyword evidence="1" id="KW-0175">Coiled coil</keyword>
<name>A0A0D7BPK4_9AGAR</name>
<organism evidence="4 5">
    <name type="scientific">Cylindrobasidium torrendii FP15055 ss-10</name>
    <dbReference type="NCBI Taxonomy" id="1314674"/>
    <lineage>
        <taxon>Eukaryota</taxon>
        <taxon>Fungi</taxon>
        <taxon>Dikarya</taxon>
        <taxon>Basidiomycota</taxon>
        <taxon>Agaricomycotina</taxon>
        <taxon>Agaricomycetes</taxon>
        <taxon>Agaricomycetidae</taxon>
        <taxon>Agaricales</taxon>
        <taxon>Marasmiineae</taxon>
        <taxon>Physalacriaceae</taxon>
        <taxon>Cylindrobasidium</taxon>
    </lineage>
</organism>
<keyword evidence="5" id="KW-1185">Reference proteome</keyword>
<evidence type="ECO:0000256" key="1">
    <source>
        <dbReference type="SAM" id="Coils"/>
    </source>
</evidence>
<dbReference type="GO" id="GO:0072344">
    <property type="term" value="P:rescue of stalled ribosome"/>
    <property type="evidence" value="ECO:0007669"/>
    <property type="project" value="InterPro"/>
</dbReference>